<feature type="signal peptide" evidence="2">
    <location>
        <begin position="1"/>
        <end position="20"/>
    </location>
</feature>
<dbReference type="AlphaFoldDB" id="A0A061QQM7"/>
<reference evidence="3" key="1">
    <citation type="submission" date="2014-05" db="EMBL/GenBank/DDBJ databases">
        <title>The transcriptome of the halophilic microalga Tetraselmis sp. GSL018 isolated from the Great Salt Lake, Utah.</title>
        <authorList>
            <person name="Jinkerson R.E."/>
            <person name="D'Adamo S."/>
            <person name="Posewitz M.C."/>
        </authorList>
    </citation>
    <scope>NUCLEOTIDE SEQUENCE</scope>
    <source>
        <strain evidence="3">GSL018</strain>
    </source>
</reference>
<sequence>MLSTLYVYSLFSVLAFSVHCYEPTLREYQSLTKPISLRPGEVSNSFHKLPIPEGPLAVYSFAAEVVKEDRNGKIVPALLSEVYLHHHVVGSNFDSGVEWNGSGGHINIDITAKTSTGSGTFPKLSSPMKMAAIHRGVGFGAGTEARGTPQNFTHPFAFITSAKENHWIANVHIINTGPLTEKQAHRCLECPCTSEDTLNTTSHVINGIPFRELGVCNEQLVAESNTRCSDSTYYGGLLCCEDREFCLERSSLPEEPVTVFYLRYSIQYAPVAPDVRPLYLAGCCDATGDLMHAGAIEYDVPECKSTNNPDCVHSLKARQKLGGHNDIYGNEVEDREVDLVFAVGHQHRGGLGIQLFDDATGESICDSKPIYGEEEGVIGNEKGYVVAMTTCRFEPPLRKRLTDVLRVVSQYNSSVAHTGVMGLFYIAIADAIPGQGKLNLPEPSWRLPSGKGNLALGFLFGWRILAIAAVAVLSGIVTIGVLLARSARRHAGYGALVSDDGAA</sequence>
<evidence type="ECO:0000313" key="3">
    <source>
        <dbReference type="EMBL" id="JAC60755.1"/>
    </source>
</evidence>
<evidence type="ECO:0000256" key="1">
    <source>
        <dbReference type="SAM" id="Phobius"/>
    </source>
</evidence>
<feature type="chain" id="PRO_5001609136" evidence="2">
    <location>
        <begin position="21"/>
        <end position="503"/>
    </location>
</feature>
<dbReference type="InterPro" id="IPR011692">
    <property type="entry name" value="Stress_up-reg_Nod19"/>
</dbReference>
<dbReference type="EMBL" id="GBEZ01026458">
    <property type="protein sequence ID" value="JAC60755.1"/>
    <property type="molecule type" value="Transcribed_RNA"/>
</dbReference>
<dbReference type="Pfam" id="PF07712">
    <property type="entry name" value="SURNod19"/>
    <property type="match status" value="1"/>
</dbReference>
<feature type="transmembrane region" description="Helical" evidence="1">
    <location>
        <begin position="460"/>
        <end position="484"/>
    </location>
</feature>
<organism evidence="3">
    <name type="scientific">Tetraselmis sp. GSL018</name>
    <dbReference type="NCBI Taxonomy" id="582737"/>
    <lineage>
        <taxon>Eukaryota</taxon>
        <taxon>Viridiplantae</taxon>
        <taxon>Chlorophyta</taxon>
        <taxon>core chlorophytes</taxon>
        <taxon>Chlorodendrophyceae</taxon>
        <taxon>Chlorodendrales</taxon>
        <taxon>Chlorodendraceae</taxon>
        <taxon>Tetraselmis</taxon>
    </lineage>
</organism>
<keyword evidence="1" id="KW-0472">Membrane</keyword>
<evidence type="ECO:0000256" key="2">
    <source>
        <dbReference type="SAM" id="SignalP"/>
    </source>
</evidence>
<proteinExistence type="predicted"/>
<dbReference type="PANTHER" id="PTHR33390">
    <property type="entry name" value="STRESS UP-REGULATED NOD 19 PROTEIN"/>
    <property type="match status" value="1"/>
</dbReference>
<protein>
    <submittedName>
        <fullName evidence="3">19-like isoform 1</fullName>
    </submittedName>
</protein>
<gene>
    <name evidence="3" type="ORF">TSPGSL018_28095</name>
</gene>
<keyword evidence="1" id="KW-1133">Transmembrane helix</keyword>
<keyword evidence="2" id="KW-0732">Signal</keyword>
<name>A0A061QQM7_9CHLO</name>
<accession>A0A061QQM7</accession>
<dbReference type="PANTHER" id="PTHR33390:SF1">
    <property type="entry name" value="STRESS UP-REGULATED NOD 19 PROTEIN"/>
    <property type="match status" value="1"/>
</dbReference>
<keyword evidence="1" id="KW-0812">Transmembrane</keyword>